<keyword evidence="1" id="KW-1133">Transmembrane helix</keyword>
<feature type="transmembrane region" description="Helical" evidence="1">
    <location>
        <begin position="39"/>
        <end position="56"/>
    </location>
</feature>
<dbReference type="SUPFAM" id="SSF54236">
    <property type="entry name" value="Ubiquitin-like"/>
    <property type="match status" value="1"/>
</dbReference>
<organism evidence="3 4">
    <name type="scientific">Dendrobium catenatum</name>
    <dbReference type="NCBI Taxonomy" id="906689"/>
    <lineage>
        <taxon>Eukaryota</taxon>
        <taxon>Viridiplantae</taxon>
        <taxon>Streptophyta</taxon>
        <taxon>Embryophyta</taxon>
        <taxon>Tracheophyta</taxon>
        <taxon>Spermatophyta</taxon>
        <taxon>Magnoliopsida</taxon>
        <taxon>Liliopsida</taxon>
        <taxon>Asparagales</taxon>
        <taxon>Orchidaceae</taxon>
        <taxon>Epidendroideae</taxon>
        <taxon>Malaxideae</taxon>
        <taxon>Dendrobiinae</taxon>
        <taxon>Dendrobium</taxon>
    </lineage>
</organism>
<dbReference type="AlphaFoldDB" id="A0A2I0WYS1"/>
<gene>
    <name evidence="3" type="ORF">MA16_Dca014634</name>
</gene>
<dbReference type="InterPro" id="IPR029071">
    <property type="entry name" value="Ubiquitin-like_domsf"/>
</dbReference>
<keyword evidence="1" id="KW-0472">Membrane</keyword>
<name>A0A2I0WYS1_9ASPA</name>
<sequence length="58" mass="6850">MIVDAIFKASKSLVLDKCDVPVEHEILIYKGRILMDEKTLESFGMHLFTFFIYFFVLF</sequence>
<dbReference type="Pfam" id="PF00240">
    <property type="entry name" value="ubiquitin"/>
    <property type="match status" value="1"/>
</dbReference>
<protein>
    <recommendedName>
        <fullName evidence="2">Ubiquitin-like domain-containing protein</fullName>
    </recommendedName>
</protein>
<evidence type="ECO:0000256" key="1">
    <source>
        <dbReference type="SAM" id="Phobius"/>
    </source>
</evidence>
<keyword evidence="4" id="KW-1185">Reference proteome</keyword>
<feature type="domain" description="Ubiquitin-like" evidence="2">
    <location>
        <begin position="11"/>
        <end position="45"/>
    </location>
</feature>
<dbReference type="InterPro" id="IPR000626">
    <property type="entry name" value="Ubiquitin-like_dom"/>
</dbReference>
<evidence type="ECO:0000259" key="2">
    <source>
        <dbReference type="PROSITE" id="PS50053"/>
    </source>
</evidence>
<evidence type="ECO:0000313" key="3">
    <source>
        <dbReference type="EMBL" id="PKU80796.1"/>
    </source>
</evidence>
<accession>A0A2I0WYS1</accession>
<dbReference type="EMBL" id="KZ502311">
    <property type="protein sequence ID" value="PKU80796.1"/>
    <property type="molecule type" value="Genomic_DNA"/>
</dbReference>
<dbReference type="Gene3D" id="3.10.20.90">
    <property type="entry name" value="Phosphatidylinositol 3-kinase Catalytic Subunit, Chain A, domain 1"/>
    <property type="match status" value="1"/>
</dbReference>
<keyword evidence="1" id="KW-0812">Transmembrane</keyword>
<dbReference type="PROSITE" id="PS50053">
    <property type="entry name" value="UBIQUITIN_2"/>
    <property type="match status" value="1"/>
</dbReference>
<proteinExistence type="predicted"/>
<dbReference type="Proteomes" id="UP000233837">
    <property type="component" value="Unassembled WGS sequence"/>
</dbReference>
<evidence type="ECO:0000313" key="4">
    <source>
        <dbReference type="Proteomes" id="UP000233837"/>
    </source>
</evidence>
<reference evidence="3 4" key="1">
    <citation type="journal article" date="2016" name="Sci. Rep.">
        <title>The Dendrobium catenatum Lindl. genome sequence provides insights into polysaccharide synthase, floral development and adaptive evolution.</title>
        <authorList>
            <person name="Zhang G.Q."/>
            <person name="Xu Q."/>
            <person name="Bian C."/>
            <person name="Tsai W.C."/>
            <person name="Yeh C.M."/>
            <person name="Liu K.W."/>
            <person name="Yoshida K."/>
            <person name="Zhang L.S."/>
            <person name="Chang S.B."/>
            <person name="Chen F."/>
            <person name="Shi Y."/>
            <person name="Su Y.Y."/>
            <person name="Zhang Y.Q."/>
            <person name="Chen L.J."/>
            <person name="Yin Y."/>
            <person name="Lin M."/>
            <person name="Huang H."/>
            <person name="Deng H."/>
            <person name="Wang Z.W."/>
            <person name="Zhu S.L."/>
            <person name="Zhao X."/>
            <person name="Deng C."/>
            <person name="Niu S.C."/>
            <person name="Huang J."/>
            <person name="Wang M."/>
            <person name="Liu G.H."/>
            <person name="Yang H.J."/>
            <person name="Xiao X.J."/>
            <person name="Hsiao Y.Y."/>
            <person name="Wu W.L."/>
            <person name="Chen Y.Y."/>
            <person name="Mitsuda N."/>
            <person name="Ohme-Takagi M."/>
            <person name="Luo Y.B."/>
            <person name="Van de Peer Y."/>
            <person name="Liu Z.J."/>
        </authorList>
    </citation>
    <scope>NUCLEOTIDE SEQUENCE [LARGE SCALE GENOMIC DNA]</scope>
    <source>
        <tissue evidence="3">The whole plant</tissue>
    </source>
</reference>
<reference evidence="3 4" key="2">
    <citation type="journal article" date="2017" name="Nature">
        <title>The Apostasia genome and the evolution of orchids.</title>
        <authorList>
            <person name="Zhang G.Q."/>
            <person name="Liu K.W."/>
            <person name="Li Z."/>
            <person name="Lohaus R."/>
            <person name="Hsiao Y.Y."/>
            <person name="Niu S.C."/>
            <person name="Wang J.Y."/>
            <person name="Lin Y.C."/>
            <person name="Xu Q."/>
            <person name="Chen L.J."/>
            <person name="Yoshida K."/>
            <person name="Fujiwara S."/>
            <person name="Wang Z.W."/>
            <person name="Zhang Y.Q."/>
            <person name="Mitsuda N."/>
            <person name="Wang M."/>
            <person name="Liu G.H."/>
            <person name="Pecoraro L."/>
            <person name="Huang H.X."/>
            <person name="Xiao X.J."/>
            <person name="Lin M."/>
            <person name="Wu X.Y."/>
            <person name="Wu W.L."/>
            <person name="Chen Y.Y."/>
            <person name="Chang S.B."/>
            <person name="Sakamoto S."/>
            <person name="Ohme-Takagi M."/>
            <person name="Yagi M."/>
            <person name="Zeng S.J."/>
            <person name="Shen C.Y."/>
            <person name="Yeh C.M."/>
            <person name="Luo Y.B."/>
            <person name="Tsai W.C."/>
            <person name="Van de Peer Y."/>
            <person name="Liu Z.J."/>
        </authorList>
    </citation>
    <scope>NUCLEOTIDE SEQUENCE [LARGE SCALE GENOMIC DNA]</scope>
    <source>
        <tissue evidence="3">The whole plant</tissue>
    </source>
</reference>